<keyword evidence="5" id="KW-0677">Repeat</keyword>
<dbReference type="GO" id="GO:0005912">
    <property type="term" value="C:adherens junction"/>
    <property type="evidence" value="ECO:0007669"/>
    <property type="project" value="TreeGrafter"/>
</dbReference>
<keyword evidence="14" id="KW-1185">Reference proteome</keyword>
<evidence type="ECO:0000313" key="14">
    <source>
        <dbReference type="Proteomes" id="UP000694620"/>
    </source>
</evidence>
<dbReference type="CDD" id="cd11304">
    <property type="entry name" value="Cadherin_repeat"/>
    <property type="match status" value="3"/>
</dbReference>
<dbReference type="FunFam" id="2.60.40.60:FF:000031">
    <property type="entry name" value="Cadherin 3"/>
    <property type="match status" value="1"/>
</dbReference>
<dbReference type="GO" id="GO:0008013">
    <property type="term" value="F:beta-catenin binding"/>
    <property type="evidence" value="ECO:0007669"/>
    <property type="project" value="TreeGrafter"/>
</dbReference>
<dbReference type="PROSITE" id="PS00232">
    <property type="entry name" value="CADHERIN_1"/>
    <property type="match status" value="1"/>
</dbReference>
<keyword evidence="11" id="KW-0812">Transmembrane</keyword>
<dbReference type="InterPro" id="IPR020894">
    <property type="entry name" value="Cadherin_CS"/>
</dbReference>
<feature type="domain" description="Cadherin" evidence="12">
    <location>
        <begin position="211"/>
        <end position="317"/>
    </location>
</feature>
<comment type="subcellular location">
    <subcellularLocation>
        <location evidence="1">Cell membrane</location>
    </subcellularLocation>
</comment>
<evidence type="ECO:0000313" key="13">
    <source>
        <dbReference type="Ensembl" id="ENSECRP00000012128.1"/>
    </source>
</evidence>
<reference evidence="13" key="3">
    <citation type="submission" date="2025-09" db="UniProtKB">
        <authorList>
            <consortium name="Ensembl"/>
        </authorList>
    </citation>
    <scope>IDENTIFICATION</scope>
</reference>
<feature type="domain" description="Cadherin" evidence="12">
    <location>
        <begin position="2"/>
        <end position="90"/>
    </location>
</feature>
<dbReference type="AlphaFoldDB" id="A0A8C4S648"/>
<dbReference type="FunFam" id="2.60.40.60:FF:000095">
    <property type="entry name" value="Cadherin 13"/>
    <property type="match status" value="1"/>
</dbReference>
<dbReference type="SMART" id="SM00112">
    <property type="entry name" value="CA"/>
    <property type="match status" value="3"/>
</dbReference>
<keyword evidence="6 10" id="KW-0106">Calcium</keyword>
<keyword evidence="2" id="KW-1003">Cell membrane</keyword>
<evidence type="ECO:0000256" key="11">
    <source>
        <dbReference type="SAM" id="Phobius"/>
    </source>
</evidence>
<dbReference type="Proteomes" id="UP000694620">
    <property type="component" value="Chromosome 10"/>
</dbReference>
<keyword evidence="4" id="KW-0732">Signal</keyword>
<evidence type="ECO:0000259" key="12">
    <source>
        <dbReference type="PROSITE" id="PS50268"/>
    </source>
</evidence>
<dbReference type="Ensembl" id="ENSECRT00000012326.1">
    <property type="protein sequence ID" value="ENSECRP00000012128.1"/>
    <property type="gene ID" value="ENSECRG00000008086.1"/>
</dbReference>
<feature type="transmembrane region" description="Helical" evidence="11">
    <location>
        <begin position="429"/>
        <end position="457"/>
    </location>
</feature>
<dbReference type="GO" id="GO:0007043">
    <property type="term" value="P:cell-cell junction assembly"/>
    <property type="evidence" value="ECO:0007669"/>
    <property type="project" value="TreeGrafter"/>
</dbReference>
<organism evidence="13 14">
    <name type="scientific">Erpetoichthys calabaricus</name>
    <name type="common">Rope fish</name>
    <name type="synonym">Calamoichthys calabaricus</name>
    <dbReference type="NCBI Taxonomy" id="27687"/>
    <lineage>
        <taxon>Eukaryota</taxon>
        <taxon>Metazoa</taxon>
        <taxon>Chordata</taxon>
        <taxon>Craniata</taxon>
        <taxon>Vertebrata</taxon>
        <taxon>Euteleostomi</taxon>
        <taxon>Actinopterygii</taxon>
        <taxon>Polypteriformes</taxon>
        <taxon>Polypteridae</taxon>
        <taxon>Erpetoichthys</taxon>
    </lineage>
</organism>
<evidence type="ECO:0000256" key="8">
    <source>
        <dbReference type="ARBA" id="ARBA00023136"/>
    </source>
</evidence>
<dbReference type="GO" id="GO:0000902">
    <property type="term" value="P:cell morphogenesis"/>
    <property type="evidence" value="ECO:0007669"/>
    <property type="project" value="TreeGrafter"/>
</dbReference>
<dbReference type="InterPro" id="IPR002126">
    <property type="entry name" value="Cadherin-like_dom"/>
</dbReference>
<dbReference type="PANTHER" id="PTHR24027">
    <property type="entry name" value="CADHERIN-23"/>
    <property type="match status" value="1"/>
</dbReference>
<accession>A0A8C4S648</accession>
<sequence length="458" mass="50525">MVEADDIDDHSTPNAKIVYSVVSQTPHSTTAVFGVNPTSGIMTLKGCLDYQQVKTYQVVVRAEDQGTPSLSSTATVNINLVDSNNNPPEIVKKKYVGNVKERESNITLLRIVVEDKDTPNTPAWKAKYSIVQGNENNNYKIVTHPVSNEGILTIVKPLDYEVSPQKALIISAQNEEPLFVCPLKSGKSVPPASTVSIMINVEDVNDPPVFTPEKIKLIQTEGLPPGLKLCKFNVTDSDADHSTIRFEKVYDPENWVKVDPKTGEVVTIGELDRESHYVNNSIYTIIVYAIDDGKPSMTGTGSILLYLRDINDNKPFILNKHAHLCEKKRSVVINAADKDLQPYSGPFTYELLDKGGNTKSPWSLGKISENSIELLKTKQLPQGNYTVPLKIVDQQGISGDDALHLRICKCNEEEECERMVPISAGLSGAAIGAIFGAFLLMLCKCEFYFFICGFVLLK</sequence>
<feature type="domain" description="Cadherin" evidence="12">
    <location>
        <begin position="91"/>
        <end position="210"/>
    </location>
</feature>
<dbReference type="GO" id="GO:0016477">
    <property type="term" value="P:cell migration"/>
    <property type="evidence" value="ECO:0007669"/>
    <property type="project" value="TreeGrafter"/>
</dbReference>
<reference evidence="13" key="1">
    <citation type="submission" date="2021-06" db="EMBL/GenBank/DDBJ databases">
        <authorList>
            <consortium name="Wellcome Sanger Institute Data Sharing"/>
        </authorList>
    </citation>
    <scope>NUCLEOTIDE SEQUENCE [LARGE SCALE GENOMIC DNA]</scope>
</reference>
<dbReference type="GO" id="GO:0005509">
    <property type="term" value="F:calcium ion binding"/>
    <property type="evidence" value="ECO:0007669"/>
    <property type="project" value="UniProtKB-UniRule"/>
</dbReference>
<keyword evidence="8 11" id="KW-0472">Membrane</keyword>
<evidence type="ECO:0000256" key="10">
    <source>
        <dbReference type="PROSITE-ProRule" id="PRU00043"/>
    </source>
</evidence>
<dbReference type="GO" id="GO:0034332">
    <property type="term" value="P:adherens junction organization"/>
    <property type="evidence" value="ECO:0007669"/>
    <property type="project" value="TreeGrafter"/>
</dbReference>
<keyword evidence="9" id="KW-0325">Glycoprotein</keyword>
<keyword evidence="7" id="KW-0130">Cell adhesion</keyword>
<feature type="domain" description="Cadherin" evidence="12">
    <location>
        <begin position="333"/>
        <end position="423"/>
    </location>
</feature>
<proteinExistence type="predicted"/>
<protein>
    <recommendedName>
        <fullName evidence="12">Cadherin domain-containing protein</fullName>
    </recommendedName>
</protein>
<dbReference type="InterPro" id="IPR015919">
    <property type="entry name" value="Cadherin-like_sf"/>
</dbReference>
<evidence type="ECO:0000256" key="7">
    <source>
        <dbReference type="ARBA" id="ARBA00022889"/>
    </source>
</evidence>
<dbReference type="GeneTree" id="ENSGT00940000161589"/>
<dbReference type="PRINTS" id="PR00205">
    <property type="entry name" value="CADHERIN"/>
</dbReference>
<evidence type="ECO:0000256" key="3">
    <source>
        <dbReference type="ARBA" id="ARBA00022723"/>
    </source>
</evidence>
<evidence type="ECO:0000256" key="1">
    <source>
        <dbReference type="ARBA" id="ARBA00004236"/>
    </source>
</evidence>
<dbReference type="FunFam" id="2.60.40.60:FF:000019">
    <property type="entry name" value="Cadherin 2"/>
    <property type="match status" value="1"/>
</dbReference>
<reference evidence="13" key="2">
    <citation type="submission" date="2025-08" db="UniProtKB">
        <authorList>
            <consortium name="Ensembl"/>
        </authorList>
    </citation>
    <scope>IDENTIFICATION</scope>
</reference>
<dbReference type="GO" id="GO:0016342">
    <property type="term" value="C:catenin complex"/>
    <property type="evidence" value="ECO:0007669"/>
    <property type="project" value="TreeGrafter"/>
</dbReference>
<dbReference type="Gene3D" id="2.60.40.60">
    <property type="entry name" value="Cadherins"/>
    <property type="match status" value="4"/>
</dbReference>
<dbReference type="PANTHER" id="PTHR24027:SF78">
    <property type="entry name" value="CADHERIN-LIKE PROTEIN 26"/>
    <property type="match status" value="1"/>
</dbReference>
<dbReference type="GO" id="GO:0045296">
    <property type="term" value="F:cadherin binding"/>
    <property type="evidence" value="ECO:0007669"/>
    <property type="project" value="TreeGrafter"/>
</dbReference>
<dbReference type="SUPFAM" id="SSF49313">
    <property type="entry name" value="Cadherin-like"/>
    <property type="match status" value="4"/>
</dbReference>
<dbReference type="GO" id="GO:0007156">
    <property type="term" value="P:homophilic cell adhesion via plasma membrane adhesion molecules"/>
    <property type="evidence" value="ECO:0007669"/>
    <property type="project" value="InterPro"/>
</dbReference>
<evidence type="ECO:0000256" key="6">
    <source>
        <dbReference type="ARBA" id="ARBA00022837"/>
    </source>
</evidence>
<evidence type="ECO:0000256" key="5">
    <source>
        <dbReference type="ARBA" id="ARBA00022737"/>
    </source>
</evidence>
<dbReference type="GO" id="GO:0016339">
    <property type="term" value="P:calcium-dependent cell-cell adhesion via plasma membrane cell adhesion molecules"/>
    <property type="evidence" value="ECO:0007669"/>
    <property type="project" value="TreeGrafter"/>
</dbReference>
<dbReference type="Pfam" id="PF00028">
    <property type="entry name" value="Cadherin"/>
    <property type="match status" value="3"/>
</dbReference>
<dbReference type="InterPro" id="IPR039808">
    <property type="entry name" value="Cadherin"/>
</dbReference>
<keyword evidence="11" id="KW-1133">Transmembrane helix</keyword>
<evidence type="ECO:0000256" key="9">
    <source>
        <dbReference type="ARBA" id="ARBA00023180"/>
    </source>
</evidence>
<keyword evidence="3" id="KW-0479">Metal-binding</keyword>
<dbReference type="GO" id="GO:0044331">
    <property type="term" value="P:cell-cell adhesion mediated by cadherin"/>
    <property type="evidence" value="ECO:0007669"/>
    <property type="project" value="TreeGrafter"/>
</dbReference>
<evidence type="ECO:0000256" key="2">
    <source>
        <dbReference type="ARBA" id="ARBA00022475"/>
    </source>
</evidence>
<dbReference type="PROSITE" id="PS50268">
    <property type="entry name" value="CADHERIN_2"/>
    <property type="match status" value="4"/>
</dbReference>
<name>A0A8C4S648_ERPCA</name>
<evidence type="ECO:0000256" key="4">
    <source>
        <dbReference type="ARBA" id="ARBA00022729"/>
    </source>
</evidence>